<proteinExistence type="evidence at transcript level"/>
<evidence type="ECO:0000256" key="1">
    <source>
        <dbReference type="SAM" id="SignalP"/>
    </source>
</evidence>
<feature type="chain" id="PRO_5001867037" evidence="1">
    <location>
        <begin position="22"/>
        <end position="172"/>
    </location>
</feature>
<protein>
    <submittedName>
        <fullName evidence="2">Putative secreted protein</fullName>
    </submittedName>
</protein>
<evidence type="ECO:0000313" key="2">
    <source>
        <dbReference type="EMBL" id="JAC93394.1"/>
    </source>
</evidence>
<dbReference type="AlphaFoldDB" id="A0A090XB53"/>
<reference evidence="2" key="1">
    <citation type="journal article" date="2015" name="PLoS Negl. Trop. Dis.">
        <title>Deep Sequencing Analysis of the Ixodes ricinus Haemocytome.</title>
        <authorList>
            <person name="Kotsyfakis M."/>
            <person name="Kopacek P."/>
            <person name="Franta Z."/>
            <person name="Pedra J.H."/>
            <person name="Ribeiro J.M."/>
        </authorList>
    </citation>
    <scope>NUCLEOTIDE SEQUENCE</scope>
</reference>
<accession>A0A090XB53</accession>
<keyword evidence="1" id="KW-0732">Signal</keyword>
<dbReference type="EMBL" id="GBIH01001316">
    <property type="protein sequence ID" value="JAC93394.1"/>
    <property type="molecule type" value="mRNA"/>
</dbReference>
<feature type="signal peptide" evidence="1">
    <location>
        <begin position="1"/>
        <end position="21"/>
    </location>
</feature>
<organism evidence="2">
    <name type="scientific">Ixodes ricinus</name>
    <name type="common">Common tick</name>
    <name type="synonym">Acarus ricinus</name>
    <dbReference type="NCBI Taxonomy" id="34613"/>
    <lineage>
        <taxon>Eukaryota</taxon>
        <taxon>Metazoa</taxon>
        <taxon>Ecdysozoa</taxon>
        <taxon>Arthropoda</taxon>
        <taxon>Chelicerata</taxon>
        <taxon>Arachnida</taxon>
        <taxon>Acari</taxon>
        <taxon>Parasitiformes</taxon>
        <taxon>Ixodida</taxon>
        <taxon>Ixodoidea</taxon>
        <taxon>Ixodidae</taxon>
        <taxon>Ixodinae</taxon>
        <taxon>Ixodes</taxon>
    </lineage>
</organism>
<name>A0A090XB53_IXORI</name>
<sequence length="172" mass="18620">MRATKLLLILVFRFGVTEISGEEFFNKALHAGVSAYNLDPMENGNLDYVVKSTLATVNMYRVTAHGLTTVHRAGANFISVNNSGTSLKINIEAQDVTIAVLANVTVSFFISTTDTIKIEVLASALKAQLDIKEERVELKVEDVKILGAETVKVKSTIIAGSSLAFTATRQTI</sequence>